<sequence>MKEVYINMDKRLKRIRSLGTWFGLGDFPKAPGTLGTLGAIPFYLLLCYLRKIFPNILMYNSFYFIFLMTFFAVSVYVADICEREIFQKEDPQAVVIDEVLGYLTTLAFVNPVGISQTLWAIGLAFLIFRFFDITKLGPIDKSQHLKMGIGVVMDDFLAGIIGNFLLVCLWTIFF</sequence>
<dbReference type="PATRIC" id="fig|1226633.4.peg.1633"/>
<dbReference type="GO" id="GO:0006629">
    <property type="term" value="P:lipid metabolic process"/>
    <property type="evidence" value="ECO:0007669"/>
    <property type="project" value="InterPro"/>
</dbReference>
<dbReference type="EMBL" id="AUZI01000021">
    <property type="protein sequence ID" value="KID48693.1"/>
    <property type="molecule type" value="Genomic_DNA"/>
</dbReference>
<evidence type="ECO:0000313" key="2">
    <source>
        <dbReference type="EMBL" id="KID48693.1"/>
    </source>
</evidence>
<dbReference type="InterPro" id="IPR007686">
    <property type="entry name" value="YutG/PgpA"/>
</dbReference>
<dbReference type="CDD" id="cd06971">
    <property type="entry name" value="PgpA"/>
    <property type="match status" value="1"/>
</dbReference>
<organism evidence="2 3">
    <name type="scientific">Fusobacterium necrophorum subsp. funduliforme B35</name>
    <dbReference type="NCBI Taxonomy" id="1226633"/>
    <lineage>
        <taxon>Bacteria</taxon>
        <taxon>Fusobacteriati</taxon>
        <taxon>Fusobacteriota</taxon>
        <taxon>Fusobacteriia</taxon>
        <taxon>Fusobacteriales</taxon>
        <taxon>Fusobacteriaceae</taxon>
        <taxon>Fusobacterium</taxon>
    </lineage>
</organism>
<dbReference type="GO" id="GO:0008962">
    <property type="term" value="F:phosphatidylglycerophosphatase activity"/>
    <property type="evidence" value="ECO:0007669"/>
    <property type="project" value="InterPro"/>
</dbReference>
<dbReference type="AlphaFoldDB" id="A0A017H5G0"/>
<comment type="caution">
    <text evidence="2">The sequence shown here is derived from an EMBL/GenBank/DDBJ whole genome shotgun (WGS) entry which is preliminary data.</text>
</comment>
<dbReference type="InterPro" id="IPR036681">
    <property type="entry name" value="PgpA-like_sf"/>
</dbReference>
<accession>A0A017H5G0</accession>
<evidence type="ECO:0000313" key="3">
    <source>
        <dbReference type="Proteomes" id="UP000031184"/>
    </source>
</evidence>
<dbReference type="InterPro" id="IPR026037">
    <property type="entry name" value="PgpA"/>
</dbReference>
<evidence type="ECO:0000259" key="1">
    <source>
        <dbReference type="Pfam" id="PF04608"/>
    </source>
</evidence>
<protein>
    <submittedName>
        <fullName evidence="2">Phosphatidylglycerophosphatase</fullName>
    </submittedName>
</protein>
<reference evidence="2 3" key="1">
    <citation type="submission" date="2013-08" db="EMBL/GenBank/DDBJ databases">
        <title>An opportunistic ruminal bacterium that causes liver abscesses in cattle.</title>
        <authorList>
            <person name="Benahmed F.H."/>
            <person name="Rasmussen M."/>
            <person name="Harbottle H."/>
            <person name="Soppet D."/>
            <person name="Nagaraja T.G."/>
            <person name="Davidson M."/>
        </authorList>
    </citation>
    <scope>NUCLEOTIDE SEQUENCE [LARGE SCALE GENOMIC DNA]</scope>
    <source>
        <strain evidence="2 3">B35</strain>
    </source>
</reference>
<dbReference type="Proteomes" id="UP000031184">
    <property type="component" value="Unassembled WGS sequence"/>
</dbReference>
<dbReference type="PANTHER" id="PTHR36305:SF1">
    <property type="entry name" value="PHOSPHATIDYLGLYCEROPHOSPHATASE A"/>
    <property type="match status" value="1"/>
</dbReference>
<dbReference type="SUPFAM" id="SSF101307">
    <property type="entry name" value="YutG-like"/>
    <property type="match status" value="1"/>
</dbReference>
<feature type="domain" description="YutG/PgpA" evidence="1">
    <location>
        <begin position="18"/>
        <end position="169"/>
    </location>
</feature>
<gene>
    <name evidence="2" type="ORF">C095_08115</name>
</gene>
<name>A0A017H5G0_9FUSO</name>
<dbReference type="PIRSF" id="PIRSF006162">
    <property type="entry name" value="PgpA"/>
    <property type="match status" value="1"/>
</dbReference>
<dbReference type="PANTHER" id="PTHR36305">
    <property type="entry name" value="PHOSPHATIDYLGLYCEROPHOSPHATASE A"/>
    <property type="match status" value="1"/>
</dbReference>
<proteinExistence type="predicted"/>
<dbReference type="Pfam" id="PF04608">
    <property type="entry name" value="PgpA"/>
    <property type="match status" value="1"/>
</dbReference>